<keyword evidence="3" id="KW-1185">Reference proteome</keyword>
<evidence type="ECO:0000256" key="1">
    <source>
        <dbReference type="SAM" id="Coils"/>
    </source>
</evidence>
<reference evidence="2 3" key="1">
    <citation type="journal article" date="2015" name="Genome Biol. Evol.">
        <title>Comparative Genomics of a Bacterivorous Green Alga Reveals Evolutionary Causalities and Consequences of Phago-Mixotrophic Mode of Nutrition.</title>
        <authorList>
            <person name="Burns J.A."/>
            <person name="Paasch A."/>
            <person name="Narechania A."/>
            <person name="Kim E."/>
        </authorList>
    </citation>
    <scope>NUCLEOTIDE SEQUENCE [LARGE SCALE GENOMIC DNA]</scope>
    <source>
        <strain evidence="2 3">PLY_AMNH</strain>
    </source>
</reference>
<accession>A0AAE0C2P2</accession>
<dbReference type="EMBL" id="LGRX02029533">
    <property type="protein sequence ID" value="KAK3246734.1"/>
    <property type="molecule type" value="Genomic_DNA"/>
</dbReference>
<dbReference type="AlphaFoldDB" id="A0AAE0C2P2"/>
<gene>
    <name evidence="2" type="ORF">CYMTET_43740</name>
</gene>
<dbReference type="Proteomes" id="UP001190700">
    <property type="component" value="Unassembled WGS sequence"/>
</dbReference>
<name>A0AAE0C2P2_9CHLO</name>
<evidence type="ECO:0000313" key="2">
    <source>
        <dbReference type="EMBL" id="KAK3246734.1"/>
    </source>
</evidence>
<protein>
    <submittedName>
        <fullName evidence="2">Uncharacterized protein</fullName>
    </submittedName>
</protein>
<comment type="caution">
    <text evidence="2">The sequence shown here is derived from an EMBL/GenBank/DDBJ whole genome shotgun (WGS) entry which is preliminary data.</text>
</comment>
<evidence type="ECO:0000313" key="3">
    <source>
        <dbReference type="Proteomes" id="UP001190700"/>
    </source>
</evidence>
<sequence length="84" mass="8798">MLKAEADKAKAADKEKDAAAKAAAKAELAAKKAEADKAKAAEKEKQAAAKAAGRGLSRACFGVLRHSAHVECTYSWKLGFSHIT</sequence>
<feature type="coiled-coil region" evidence="1">
    <location>
        <begin position="16"/>
        <end position="51"/>
    </location>
</feature>
<organism evidence="2 3">
    <name type="scientific">Cymbomonas tetramitiformis</name>
    <dbReference type="NCBI Taxonomy" id="36881"/>
    <lineage>
        <taxon>Eukaryota</taxon>
        <taxon>Viridiplantae</taxon>
        <taxon>Chlorophyta</taxon>
        <taxon>Pyramimonadophyceae</taxon>
        <taxon>Pyramimonadales</taxon>
        <taxon>Pyramimonadaceae</taxon>
        <taxon>Cymbomonas</taxon>
    </lineage>
</organism>
<keyword evidence="1" id="KW-0175">Coiled coil</keyword>
<proteinExistence type="predicted"/>